<comment type="subunit">
    <text evidence="8">Monomer.</text>
</comment>
<keyword evidence="14" id="KW-1185">Reference proteome</keyword>
<keyword evidence="5 8" id="KW-0547">Nucleotide-binding</keyword>
<keyword evidence="8" id="KW-0699">rRNA-binding</keyword>
<dbReference type="InterPro" id="IPR005662">
    <property type="entry name" value="GTPase_Era-like"/>
</dbReference>
<evidence type="ECO:0000313" key="14">
    <source>
        <dbReference type="Proteomes" id="UP000009222"/>
    </source>
</evidence>
<comment type="similarity">
    <text evidence="1 8 9 10">Belongs to the TRAFAC class TrmE-Era-EngA-EngB-Septin-like GTPase superfamily. Era GTPase family.</text>
</comment>
<dbReference type="Gene3D" id="3.30.300.20">
    <property type="match status" value="1"/>
</dbReference>
<dbReference type="CDD" id="cd04163">
    <property type="entry name" value="Era"/>
    <property type="match status" value="1"/>
</dbReference>
<dbReference type="HAMAP" id="MF_00367">
    <property type="entry name" value="GTPase_Era"/>
    <property type="match status" value="1"/>
</dbReference>
<dbReference type="NCBIfam" id="TIGR00231">
    <property type="entry name" value="small_GTP"/>
    <property type="match status" value="1"/>
</dbReference>
<keyword evidence="8" id="KW-0472">Membrane</keyword>
<dbReference type="GO" id="GO:0003924">
    <property type="term" value="F:GTPase activity"/>
    <property type="evidence" value="ECO:0007669"/>
    <property type="project" value="UniProtKB-UniRule"/>
</dbReference>
<evidence type="ECO:0000256" key="9">
    <source>
        <dbReference type="PROSITE-ProRule" id="PRU01050"/>
    </source>
</evidence>
<dbReference type="GO" id="GO:0043024">
    <property type="term" value="F:ribosomal small subunit binding"/>
    <property type="evidence" value="ECO:0007669"/>
    <property type="project" value="TreeGrafter"/>
</dbReference>
<dbReference type="InterPro" id="IPR005225">
    <property type="entry name" value="Small_GTP-bd"/>
</dbReference>
<dbReference type="STRING" id="545695.TREAZ_0048"/>
<dbReference type="CDD" id="cd22534">
    <property type="entry name" value="KH-II_Era"/>
    <property type="match status" value="1"/>
</dbReference>
<dbReference type="SUPFAM" id="SSF52540">
    <property type="entry name" value="P-loop containing nucleoside triphosphate hydrolases"/>
    <property type="match status" value="1"/>
</dbReference>
<dbReference type="KEGG" id="taz:TREAZ_0048"/>
<evidence type="ECO:0000256" key="4">
    <source>
        <dbReference type="ARBA" id="ARBA00022519"/>
    </source>
</evidence>
<feature type="binding site" evidence="8">
    <location>
        <begin position="123"/>
        <end position="126"/>
    </location>
    <ligand>
        <name>GTP</name>
        <dbReference type="ChEBI" id="CHEBI:37565"/>
    </ligand>
</feature>
<feature type="domain" description="KH type-2" evidence="11">
    <location>
        <begin position="206"/>
        <end position="291"/>
    </location>
</feature>
<proteinExistence type="inferred from homology"/>
<dbReference type="GO" id="GO:0070181">
    <property type="term" value="F:small ribosomal subunit rRNA binding"/>
    <property type="evidence" value="ECO:0007669"/>
    <property type="project" value="UniProtKB-UniRule"/>
</dbReference>
<comment type="function">
    <text evidence="8">An essential GTPase that binds both GDP and GTP, with rapid nucleotide exchange. Plays a role in 16S rRNA processing and 30S ribosomal subunit biogenesis and possibly also in cell cycle regulation and energy metabolism.</text>
</comment>
<evidence type="ECO:0000256" key="5">
    <source>
        <dbReference type="ARBA" id="ARBA00022741"/>
    </source>
</evidence>
<evidence type="ECO:0000313" key="13">
    <source>
        <dbReference type="EMBL" id="AEF82877.1"/>
    </source>
</evidence>
<dbReference type="SUPFAM" id="SSF54814">
    <property type="entry name" value="Prokaryotic type KH domain (KH-domain type II)"/>
    <property type="match status" value="1"/>
</dbReference>
<dbReference type="PRINTS" id="PR00326">
    <property type="entry name" value="GTP1OBG"/>
</dbReference>
<dbReference type="Gene3D" id="3.40.50.300">
    <property type="entry name" value="P-loop containing nucleotide triphosphate hydrolases"/>
    <property type="match status" value="1"/>
</dbReference>
<dbReference type="InterPro" id="IPR027417">
    <property type="entry name" value="P-loop_NTPase"/>
</dbReference>
<dbReference type="InterPro" id="IPR030388">
    <property type="entry name" value="G_ERA_dom"/>
</dbReference>
<evidence type="ECO:0000256" key="6">
    <source>
        <dbReference type="ARBA" id="ARBA00022884"/>
    </source>
</evidence>
<dbReference type="EMBL" id="CP001841">
    <property type="protein sequence ID" value="AEF82877.1"/>
    <property type="molecule type" value="Genomic_DNA"/>
</dbReference>
<evidence type="ECO:0000259" key="12">
    <source>
        <dbReference type="PROSITE" id="PS51713"/>
    </source>
</evidence>
<dbReference type="Pfam" id="PF07650">
    <property type="entry name" value="KH_2"/>
    <property type="match status" value="1"/>
</dbReference>
<keyword evidence="8" id="KW-0963">Cytoplasm</keyword>
<feature type="binding site" evidence="8">
    <location>
        <begin position="61"/>
        <end position="65"/>
    </location>
    <ligand>
        <name>GTP</name>
        <dbReference type="ChEBI" id="CHEBI:37565"/>
    </ligand>
</feature>
<dbReference type="NCBIfam" id="TIGR00436">
    <property type="entry name" value="era"/>
    <property type="match status" value="1"/>
</dbReference>
<dbReference type="PROSITE" id="PS51713">
    <property type="entry name" value="G_ERA"/>
    <property type="match status" value="1"/>
</dbReference>
<dbReference type="InterPro" id="IPR004044">
    <property type="entry name" value="KH_dom_type_2"/>
</dbReference>
<dbReference type="InterPro" id="IPR009019">
    <property type="entry name" value="KH_sf_prok-type"/>
</dbReference>
<feature type="region of interest" description="G2" evidence="9">
    <location>
        <begin position="40"/>
        <end position="44"/>
    </location>
</feature>
<dbReference type="GO" id="GO:0005829">
    <property type="term" value="C:cytosol"/>
    <property type="evidence" value="ECO:0007669"/>
    <property type="project" value="TreeGrafter"/>
</dbReference>
<keyword evidence="4 8" id="KW-0997">Cell inner membrane</keyword>
<dbReference type="AlphaFoldDB" id="F5YFM9"/>
<evidence type="ECO:0000256" key="1">
    <source>
        <dbReference type="ARBA" id="ARBA00007921"/>
    </source>
</evidence>
<evidence type="ECO:0000256" key="7">
    <source>
        <dbReference type="ARBA" id="ARBA00023134"/>
    </source>
</evidence>
<organism evidence="13 14">
    <name type="scientific">Leadbettera azotonutricia (strain ATCC BAA-888 / DSM 13862 / ZAS-9)</name>
    <name type="common">Treponema azotonutricium</name>
    <dbReference type="NCBI Taxonomy" id="545695"/>
    <lineage>
        <taxon>Bacteria</taxon>
        <taxon>Pseudomonadati</taxon>
        <taxon>Spirochaetota</taxon>
        <taxon>Spirochaetia</taxon>
        <taxon>Spirochaetales</taxon>
        <taxon>Breznakiellaceae</taxon>
        <taxon>Leadbettera</taxon>
    </lineage>
</organism>
<evidence type="ECO:0000256" key="8">
    <source>
        <dbReference type="HAMAP-Rule" id="MF_00367"/>
    </source>
</evidence>
<evidence type="ECO:0000256" key="10">
    <source>
        <dbReference type="RuleBase" id="RU003761"/>
    </source>
</evidence>
<evidence type="ECO:0000259" key="11">
    <source>
        <dbReference type="PROSITE" id="PS50823"/>
    </source>
</evidence>
<dbReference type="NCBIfam" id="NF000908">
    <property type="entry name" value="PRK00089.1"/>
    <property type="match status" value="1"/>
</dbReference>
<dbReference type="InParanoid" id="F5YFM9"/>
<feature type="region of interest" description="G5" evidence="9">
    <location>
        <begin position="154"/>
        <end position="156"/>
    </location>
</feature>
<comment type="subcellular location">
    <subcellularLocation>
        <location evidence="8">Cytoplasm</location>
    </subcellularLocation>
    <subcellularLocation>
        <location evidence="8">Cell inner membrane</location>
        <topology evidence="8">Peripheral membrane protein</topology>
    </subcellularLocation>
</comment>
<gene>
    <name evidence="8 13" type="primary">era</name>
    <name evidence="13" type="ordered locus">TREAZ_0048</name>
</gene>
<keyword evidence="7 8" id="KW-0342">GTP-binding</keyword>
<dbReference type="GO" id="GO:0005525">
    <property type="term" value="F:GTP binding"/>
    <property type="evidence" value="ECO:0007669"/>
    <property type="project" value="UniProtKB-UniRule"/>
</dbReference>
<evidence type="ECO:0000256" key="3">
    <source>
        <dbReference type="ARBA" id="ARBA00022475"/>
    </source>
</evidence>
<keyword evidence="3 8" id="KW-1003">Cell membrane</keyword>
<dbReference type="Proteomes" id="UP000009222">
    <property type="component" value="Chromosome"/>
</dbReference>
<dbReference type="PANTHER" id="PTHR42698">
    <property type="entry name" value="GTPASE ERA"/>
    <property type="match status" value="1"/>
</dbReference>
<feature type="binding site" evidence="8">
    <location>
        <begin position="14"/>
        <end position="21"/>
    </location>
    <ligand>
        <name>GTP</name>
        <dbReference type="ChEBI" id="CHEBI:37565"/>
    </ligand>
</feature>
<dbReference type="HOGENOM" id="CLU_038009_1_0_12"/>
<protein>
    <recommendedName>
        <fullName evidence="2 8">GTPase Era</fullName>
    </recommendedName>
</protein>
<dbReference type="InterPro" id="IPR015946">
    <property type="entry name" value="KH_dom-like_a/b"/>
</dbReference>
<accession>F5YFM9</accession>
<feature type="domain" description="Era-type G" evidence="12">
    <location>
        <begin position="6"/>
        <end position="175"/>
    </location>
</feature>
<sequence>MEDKKKSAFVAVVGRPSVGKSTLVNLLCGAKVAIVSSVPQTTRNAIRGIVSKPDGQLVFVDTPGRHTSERKLNKKLMEVSDRAVGDSELILYVLDASRAPGSEEEAVAEMIKPLIGKTIVAINKMDMQGANAEKAIVFLQEQLPDLPREHIFNISCLKKEGIEPLLACLFEMAEPGDPFYPEEYYTDQDIPFRIAEIIREKAMNRLRDELPHSLYVEVADTELKDTVKESGEIVQKLWVRAFIITERESQKGMVVGKGGEMIKAIRQAAQKELNSIFDWKVELDLRVKTGKDWRHNDHVLHRIIDRQ</sequence>
<reference evidence="14" key="1">
    <citation type="submission" date="2009-12" db="EMBL/GenBank/DDBJ databases">
        <title>Complete sequence of Treponema azotonutricium strain ZAS-9.</title>
        <authorList>
            <person name="Tetu S.G."/>
            <person name="Matson E."/>
            <person name="Ren Q."/>
            <person name="Seshadri R."/>
            <person name="Elbourne L."/>
            <person name="Hassan K.A."/>
            <person name="Durkin A."/>
            <person name="Radune D."/>
            <person name="Mohamoud Y."/>
            <person name="Shay R."/>
            <person name="Jin S."/>
            <person name="Zhang X."/>
            <person name="Lucey K."/>
            <person name="Ballor N.R."/>
            <person name="Ottesen E."/>
            <person name="Rosenthal R."/>
            <person name="Allen A."/>
            <person name="Leadbetter J.R."/>
            <person name="Paulsen I.T."/>
        </authorList>
    </citation>
    <scope>NUCLEOTIDE SEQUENCE [LARGE SCALE GENOMIC DNA]</scope>
    <source>
        <strain evidence="14">ATCC BAA-888 / DSM 13862 / ZAS-9</strain>
    </source>
</reference>
<keyword evidence="8" id="KW-0690">Ribosome biogenesis</keyword>
<dbReference type="eggNOG" id="COG1159">
    <property type="taxonomic scope" value="Bacteria"/>
</dbReference>
<dbReference type="GO" id="GO:0000028">
    <property type="term" value="P:ribosomal small subunit assembly"/>
    <property type="evidence" value="ECO:0007669"/>
    <property type="project" value="TreeGrafter"/>
</dbReference>
<dbReference type="FunCoup" id="F5YFM9">
    <property type="interactions" value="396"/>
</dbReference>
<dbReference type="InterPro" id="IPR006073">
    <property type="entry name" value="GTP-bd"/>
</dbReference>
<name>F5YFM9_LEAAZ</name>
<keyword evidence="6 8" id="KW-0694">RNA-binding</keyword>
<feature type="region of interest" description="G1" evidence="9">
    <location>
        <begin position="14"/>
        <end position="21"/>
    </location>
</feature>
<dbReference type="GO" id="GO:0005886">
    <property type="term" value="C:plasma membrane"/>
    <property type="evidence" value="ECO:0007669"/>
    <property type="project" value="UniProtKB-SubCell"/>
</dbReference>
<feature type="region of interest" description="G4" evidence="9">
    <location>
        <begin position="123"/>
        <end position="126"/>
    </location>
</feature>
<evidence type="ECO:0000256" key="2">
    <source>
        <dbReference type="ARBA" id="ARBA00020484"/>
    </source>
</evidence>
<feature type="region of interest" description="G3" evidence="9">
    <location>
        <begin position="61"/>
        <end position="64"/>
    </location>
</feature>
<reference evidence="13 14" key="2">
    <citation type="journal article" date="2011" name="ISME J.">
        <title>RNA-seq reveals cooperative metabolic interactions between two termite-gut spirochete species in co-culture.</title>
        <authorList>
            <person name="Rosenthal A.Z."/>
            <person name="Matson E.G."/>
            <person name="Eldar A."/>
            <person name="Leadbetter J.R."/>
        </authorList>
    </citation>
    <scope>NUCLEOTIDE SEQUENCE [LARGE SCALE GENOMIC DNA]</scope>
    <source>
        <strain evidence="14">ATCC BAA-888 / DSM 13862 / ZAS-9</strain>
    </source>
</reference>
<dbReference type="PANTHER" id="PTHR42698:SF1">
    <property type="entry name" value="GTPASE ERA, MITOCHONDRIAL"/>
    <property type="match status" value="1"/>
</dbReference>
<dbReference type="RefSeq" id="WP_015711874.1">
    <property type="nucleotide sequence ID" value="NC_015577.1"/>
</dbReference>
<dbReference type="OrthoDB" id="9805918at2"/>
<dbReference type="Pfam" id="PF01926">
    <property type="entry name" value="MMR_HSR1"/>
    <property type="match status" value="1"/>
</dbReference>
<dbReference type="PROSITE" id="PS50823">
    <property type="entry name" value="KH_TYPE_2"/>
    <property type="match status" value="1"/>
</dbReference>